<reference evidence="1" key="1">
    <citation type="submission" date="2019-08" db="EMBL/GenBank/DDBJ databases">
        <authorList>
            <person name="Kucharzyk K."/>
            <person name="Murdoch R.W."/>
            <person name="Higgins S."/>
            <person name="Loffler F."/>
        </authorList>
    </citation>
    <scope>NUCLEOTIDE SEQUENCE</scope>
</reference>
<name>A0A645I3T0_9ZZZZ</name>
<dbReference type="EMBL" id="VSSQ01099657">
    <property type="protein sequence ID" value="MPN42133.1"/>
    <property type="molecule type" value="Genomic_DNA"/>
</dbReference>
<organism evidence="1">
    <name type="scientific">bioreactor metagenome</name>
    <dbReference type="NCBI Taxonomy" id="1076179"/>
    <lineage>
        <taxon>unclassified sequences</taxon>
        <taxon>metagenomes</taxon>
        <taxon>ecological metagenomes</taxon>
    </lineage>
</organism>
<sequence length="47" mass="5563">MAVYELFICVYRNYFRKEHIMSSQPQYAVDPAFDVDGTFFDHGRANL</sequence>
<evidence type="ECO:0000313" key="1">
    <source>
        <dbReference type="EMBL" id="MPN42133.1"/>
    </source>
</evidence>
<dbReference type="AlphaFoldDB" id="A0A645I3T0"/>
<accession>A0A645I3T0</accession>
<comment type="caution">
    <text evidence="1">The sequence shown here is derived from an EMBL/GenBank/DDBJ whole genome shotgun (WGS) entry which is preliminary data.</text>
</comment>
<protein>
    <submittedName>
        <fullName evidence="1">Uncharacterized protein</fullName>
    </submittedName>
</protein>
<gene>
    <name evidence="1" type="ORF">SDC9_189689</name>
</gene>
<proteinExistence type="predicted"/>